<dbReference type="PANTHER" id="PTHR30349:SF77">
    <property type="entry name" value="TYROSINE RECOMBINASE XERC"/>
    <property type="match status" value="1"/>
</dbReference>
<dbReference type="AlphaFoldDB" id="A0A6J7GHD3"/>
<name>A0A6J7GHD3_9ZZZZ</name>
<keyword evidence="2" id="KW-0963">Cytoplasm</keyword>
<evidence type="ECO:0000313" key="12">
    <source>
        <dbReference type="EMBL" id="CAB4969472.1"/>
    </source>
</evidence>
<dbReference type="Pfam" id="PF00589">
    <property type="entry name" value="Phage_integrase"/>
    <property type="match status" value="1"/>
</dbReference>
<dbReference type="HAMAP" id="MF_01808">
    <property type="entry name" value="Recomb_XerC_XerD"/>
    <property type="match status" value="1"/>
</dbReference>
<organism evidence="11">
    <name type="scientific">freshwater metagenome</name>
    <dbReference type="NCBI Taxonomy" id="449393"/>
    <lineage>
        <taxon>unclassified sequences</taxon>
        <taxon>metagenomes</taxon>
        <taxon>ecological metagenomes</taxon>
    </lineage>
</organism>
<dbReference type="EMBL" id="CAFBMM010000040">
    <property type="protein sequence ID" value="CAB4907761.1"/>
    <property type="molecule type" value="Genomic_DNA"/>
</dbReference>
<dbReference type="InterPro" id="IPR050090">
    <property type="entry name" value="Tyrosine_recombinase_XerCD"/>
</dbReference>
<feature type="domain" description="Core-binding (CB)" evidence="10">
    <location>
        <begin position="1"/>
        <end position="84"/>
    </location>
</feature>
<feature type="domain" description="Tyr recombinase" evidence="9">
    <location>
        <begin position="105"/>
        <end position="300"/>
    </location>
</feature>
<dbReference type="Gene3D" id="1.10.443.10">
    <property type="entry name" value="Intergrase catalytic core"/>
    <property type="match status" value="1"/>
</dbReference>
<dbReference type="InterPro" id="IPR013762">
    <property type="entry name" value="Integrase-like_cat_sf"/>
</dbReference>
<dbReference type="EMBL" id="CAFBOF010000003">
    <property type="protein sequence ID" value="CAB4969472.1"/>
    <property type="molecule type" value="Genomic_DNA"/>
</dbReference>
<accession>A0A6J7GHD3</accession>
<evidence type="ECO:0000256" key="8">
    <source>
        <dbReference type="ARBA" id="ARBA00023306"/>
    </source>
</evidence>
<proteinExistence type="inferred from homology"/>
<sequence length="306" mass="34133">MYMNWELDQYFTTLNAYSAHTRRAYEHDTTEFVEWMQRGGCKTARELDHRALRRYLAYLTTRGFSRRSISRKSAAVRGFVRYLYRLGIIDSDSGRALRTPKGEARLPRVPRAQEAGAMIDEASARVESLTPDNPNPIAAALARRDLAILEILYGAGLRVGECCGLRIDDTDLARQLLTVLGKGAKIRRVPIGEPAVNALSDWLDNGRPVLATTSSPPELVFLAHRGGAVSPREAYRVVRAHPLPDGQTLHPHALRHAYATHLLEGGADLRVVQELLGHADLATTQIYTHLTRDRLQAVYNATHPRA</sequence>
<dbReference type="Pfam" id="PF02899">
    <property type="entry name" value="Phage_int_SAM_1"/>
    <property type="match status" value="1"/>
</dbReference>
<keyword evidence="6" id="KW-0238">DNA-binding</keyword>
<reference evidence="11" key="1">
    <citation type="submission" date="2020-05" db="EMBL/GenBank/DDBJ databases">
        <authorList>
            <person name="Chiriac C."/>
            <person name="Salcher M."/>
            <person name="Ghai R."/>
            <person name="Kavagutti S V."/>
        </authorList>
    </citation>
    <scope>NUCLEOTIDE SEQUENCE</scope>
</reference>
<comment type="subcellular location">
    <subcellularLocation>
        <location evidence="1">Cytoplasm</location>
    </subcellularLocation>
</comment>
<dbReference type="PROSITE" id="PS51900">
    <property type="entry name" value="CB"/>
    <property type="match status" value="1"/>
</dbReference>
<evidence type="ECO:0000256" key="3">
    <source>
        <dbReference type="ARBA" id="ARBA00022618"/>
    </source>
</evidence>
<evidence type="ECO:0000313" key="11">
    <source>
        <dbReference type="EMBL" id="CAB4907761.1"/>
    </source>
</evidence>
<dbReference type="InterPro" id="IPR044068">
    <property type="entry name" value="CB"/>
</dbReference>
<evidence type="ECO:0000256" key="6">
    <source>
        <dbReference type="ARBA" id="ARBA00023125"/>
    </source>
</evidence>
<dbReference type="PROSITE" id="PS51898">
    <property type="entry name" value="TYR_RECOMBINASE"/>
    <property type="match status" value="1"/>
</dbReference>
<dbReference type="GO" id="GO:0051301">
    <property type="term" value="P:cell division"/>
    <property type="evidence" value="ECO:0007669"/>
    <property type="project" value="UniProtKB-KW"/>
</dbReference>
<dbReference type="GO" id="GO:0005737">
    <property type="term" value="C:cytoplasm"/>
    <property type="evidence" value="ECO:0007669"/>
    <property type="project" value="UniProtKB-SubCell"/>
</dbReference>
<evidence type="ECO:0000256" key="7">
    <source>
        <dbReference type="ARBA" id="ARBA00023172"/>
    </source>
</evidence>
<dbReference type="SUPFAM" id="SSF56349">
    <property type="entry name" value="DNA breaking-rejoining enzymes"/>
    <property type="match status" value="1"/>
</dbReference>
<dbReference type="GO" id="GO:0006310">
    <property type="term" value="P:DNA recombination"/>
    <property type="evidence" value="ECO:0007669"/>
    <property type="project" value="UniProtKB-KW"/>
</dbReference>
<dbReference type="InterPro" id="IPR023009">
    <property type="entry name" value="Tyrosine_recombinase_XerC/XerD"/>
</dbReference>
<evidence type="ECO:0000256" key="5">
    <source>
        <dbReference type="ARBA" id="ARBA00022908"/>
    </source>
</evidence>
<gene>
    <name evidence="11" type="ORF">UFOPK3605_00888</name>
    <name evidence="12" type="ORF">UFOPK3897_00268</name>
    <name evidence="13" type="ORF">UFOPK4121_01303</name>
</gene>
<dbReference type="InterPro" id="IPR010998">
    <property type="entry name" value="Integrase_recombinase_N"/>
</dbReference>
<evidence type="ECO:0000256" key="2">
    <source>
        <dbReference type="ARBA" id="ARBA00022490"/>
    </source>
</evidence>
<keyword evidence="5" id="KW-0229">DNA integration</keyword>
<dbReference type="GO" id="GO:0015074">
    <property type="term" value="P:DNA integration"/>
    <property type="evidence" value="ECO:0007669"/>
    <property type="project" value="UniProtKB-KW"/>
</dbReference>
<evidence type="ECO:0000256" key="1">
    <source>
        <dbReference type="ARBA" id="ARBA00004496"/>
    </source>
</evidence>
<evidence type="ECO:0000256" key="4">
    <source>
        <dbReference type="ARBA" id="ARBA00022829"/>
    </source>
</evidence>
<dbReference type="EMBL" id="CAFBPQ010000051">
    <property type="protein sequence ID" value="CAB5030345.1"/>
    <property type="molecule type" value="Genomic_DNA"/>
</dbReference>
<evidence type="ECO:0000313" key="13">
    <source>
        <dbReference type="EMBL" id="CAB5030345.1"/>
    </source>
</evidence>
<keyword evidence="3" id="KW-0132">Cell division</keyword>
<keyword evidence="8" id="KW-0131">Cell cycle</keyword>
<dbReference type="Gene3D" id="1.10.150.130">
    <property type="match status" value="1"/>
</dbReference>
<evidence type="ECO:0000259" key="9">
    <source>
        <dbReference type="PROSITE" id="PS51898"/>
    </source>
</evidence>
<evidence type="ECO:0000259" key="10">
    <source>
        <dbReference type="PROSITE" id="PS51900"/>
    </source>
</evidence>
<dbReference type="GO" id="GO:0007059">
    <property type="term" value="P:chromosome segregation"/>
    <property type="evidence" value="ECO:0007669"/>
    <property type="project" value="UniProtKB-KW"/>
</dbReference>
<dbReference type="InterPro" id="IPR004107">
    <property type="entry name" value="Integrase_SAM-like_N"/>
</dbReference>
<dbReference type="InterPro" id="IPR011010">
    <property type="entry name" value="DNA_brk_join_enz"/>
</dbReference>
<dbReference type="GO" id="GO:0003677">
    <property type="term" value="F:DNA binding"/>
    <property type="evidence" value="ECO:0007669"/>
    <property type="project" value="UniProtKB-KW"/>
</dbReference>
<protein>
    <submittedName>
        <fullName evidence="11">Unannotated protein</fullName>
    </submittedName>
</protein>
<keyword evidence="7" id="KW-0233">DNA recombination</keyword>
<dbReference type="PANTHER" id="PTHR30349">
    <property type="entry name" value="PHAGE INTEGRASE-RELATED"/>
    <property type="match status" value="1"/>
</dbReference>
<dbReference type="InterPro" id="IPR002104">
    <property type="entry name" value="Integrase_catalytic"/>
</dbReference>
<keyword evidence="4" id="KW-0159">Chromosome partition</keyword>